<dbReference type="Proteomes" id="UP000324748">
    <property type="component" value="Unassembled WGS sequence"/>
</dbReference>
<name>A0A5B0MWX9_PUCGR</name>
<reference evidence="2 3" key="1">
    <citation type="submission" date="2019-05" db="EMBL/GenBank/DDBJ databases">
        <title>Emergence of the Ug99 lineage of the wheat stem rust pathogen through somatic hybridization.</title>
        <authorList>
            <person name="Li F."/>
            <person name="Upadhyaya N.M."/>
            <person name="Sperschneider J."/>
            <person name="Matny O."/>
            <person name="Nguyen-Phuc H."/>
            <person name="Mago R."/>
            <person name="Raley C."/>
            <person name="Miller M.E."/>
            <person name="Silverstein K.A.T."/>
            <person name="Henningsen E."/>
            <person name="Hirsch C.D."/>
            <person name="Visser B."/>
            <person name="Pretorius Z.A."/>
            <person name="Steffenson B.J."/>
            <person name="Schwessinger B."/>
            <person name="Dodds P.N."/>
            <person name="Figueroa M."/>
        </authorList>
    </citation>
    <scope>NUCLEOTIDE SEQUENCE [LARGE SCALE GENOMIC DNA]</scope>
    <source>
        <strain evidence="2">21-0</strain>
    </source>
</reference>
<gene>
    <name evidence="2" type="primary">GYS1_4</name>
    <name evidence="2" type="ORF">PGT21_032854</name>
</gene>
<feature type="region of interest" description="Disordered" evidence="1">
    <location>
        <begin position="162"/>
        <end position="191"/>
    </location>
</feature>
<sequence length="264" mass="29154">MMYHYMSSHEHYHPTTLAVTSVCSLVGKGSTLSQGREGFLSACLETLQSQGREGFLSASRLYSLKAERDSSRPRDSTVSRPRGIPLGLKTLHSQGREGFLSASRLYSLKAERFRLVGLETIPSWQRGCTTSSTRRRESWPLRLYNLVDQILLVDEVVQPQRPGFPPPGRRGCTTSPPGGFPPGRRGCTASPARIPSSWSTSLYNLAARRECRRGCTTSPARRESSWSTRLYSLAGQDSLPAGEAVQPRQPGGFPPGWQWALSTL</sequence>
<evidence type="ECO:0000256" key="1">
    <source>
        <dbReference type="SAM" id="MobiDB-lite"/>
    </source>
</evidence>
<dbReference type="EMBL" id="VSWC01000131">
    <property type="protein sequence ID" value="KAA1081277.1"/>
    <property type="molecule type" value="Genomic_DNA"/>
</dbReference>
<proteinExistence type="predicted"/>
<protein>
    <submittedName>
        <fullName evidence="2">Glycogen(Starch) synthase</fullName>
    </submittedName>
</protein>
<dbReference type="AlphaFoldDB" id="A0A5B0MWX9"/>
<comment type="caution">
    <text evidence="2">The sequence shown here is derived from an EMBL/GenBank/DDBJ whole genome shotgun (WGS) entry which is preliminary data.</text>
</comment>
<keyword evidence="3" id="KW-1185">Reference proteome</keyword>
<evidence type="ECO:0000313" key="3">
    <source>
        <dbReference type="Proteomes" id="UP000324748"/>
    </source>
</evidence>
<evidence type="ECO:0000313" key="2">
    <source>
        <dbReference type="EMBL" id="KAA1081277.1"/>
    </source>
</evidence>
<accession>A0A5B0MWX9</accession>
<organism evidence="2 3">
    <name type="scientific">Puccinia graminis f. sp. tritici</name>
    <dbReference type="NCBI Taxonomy" id="56615"/>
    <lineage>
        <taxon>Eukaryota</taxon>
        <taxon>Fungi</taxon>
        <taxon>Dikarya</taxon>
        <taxon>Basidiomycota</taxon>
        <taxon>Pucciniomycotina</taxon>
        <taxon>Pucciniomycetes</taxon>
        <taxon>Pucciniales</taxon>
        <taxon>Pucciniaceae</taxon>
        <taxon>Puccinia</taxon>
    </lineage>
</organism>